<feature type="domain" description="Methionyl/Valyl/Leucyl/Isoleucyl-tRNA synthetase anticodon-binding" evidence="10">
    <location>
        <begin position="701"/>
        <end position="831"/>
    </location>
</feature>
<evidence type="ECO:0000256" key="4">
    <source>
        <dbReference type="ARBA" id="ARBA00022741"/>
    </source>
</evidence>
<dbReference type="InterPro" id="IPR020791">
    <property type="entry name" value="Leu-tRNA-lgase_arc"/>
</dbReference>
<evidence type="ECO:0000256" key="8">
    <source>
        <dbReference type="HAMAP-Rule" id="MF_00049"/>
    </source>
</evidence>
<dbReference type="HOGENOM" id="CLU_004174_0_0_2"/>
<dbReference type="NCBIfam" id="NF008957">
    <property type="entry name" value="PRK12300.1"/>
    <property type="match status" value="1"/>
</dbReference>
<feature type="short sequence motif" description="'KMSKS' region" evidence="8">
    <location>
        <begin position="628"/>
        <end position="632"/>
    </location>
</feature>
<name>H8IB21_METCZ</name>
<evidence type="ECO:0000256" key="3">
    <source>
        <dbReference type="ARBA" id="ARBA00022598"/>
    </source>
</evidence>
<evidence type="ECO:0000259" key="10">
    <source>
        <dbReference type="Pfam" id="PF08264"/>
    </source>
</evidence>
<dbReference type="Gene3D" id="1.10.10.720">
    <property type="entry name" value="leucyl-tRNA synthetase"/>
    <property type="match status" value="1"/>
</dbReference>
<dbReference type="InterPro" id="IPR014729">
    <property type="entry name" value="Rossmann-like_a/b/a_fold"/>
</dbReference>
<dbReference type="eggNOG" id="arCOG00809">
    <property type="taxonomic scope" value="Archaea"/>
</dbReference>
<dbReference type="SUPFAM" id="SSF52374">
    <property type="entry name" value="Nucleotidylyl transferase"/>
    <property type="match status" value="1"/>
</dbReference>
<comment type="catalytic activity">
    <reaction evidence="8">
        <text>tRNA(Leu) + L-leucine + ATP = L-leucyl-tRNA(Leu) + AMP + diphosphate</text>
        <dbReference type="Rhea" id="RHEA:11688"/>
        <dbReference type="Rhea" id="RHEA-COMP:9613"/>
        <dbReference type="Rhea" id="RHEA-COMP:9622"/>
        <dbReference type="ChEBI" id="CHEBI:30616"/>
        <dbReference type="ChEBI" id="CHEBI:33019"/>
        <dbReference type="ChEBI" id="CHEBI:57427"/>
        <dbReference type="ChEBI" id="CHEBI:78442"/>
        <dbReference type="ChEBI" id="CHEBI:78494"/>
        <dbReference type="ChEBI" id="CHEBI:456215"/>
        <dbReference type="EC" id="6.1.1.4"/>
    </reaction>
</comment>
<dbReference type="EC" id="6.1.1.4" evidence="8"/>
<reference evidence="11 12" key="1">
    <citation type="journal article" date="2012" name="J. Bacteriol.">
        <title>Complete genome sequence of a thermophilic methanogen, Methanocella conradii HZ254, isolated from Chinese rice field soil.</title>
        <authorList>
            <person name="Lu Z."/>
            <person name="Lu Y."/>
        </authorList>
    </citation>
    <scope>NUCLEOTIDE SEQUENCE [LARGE SCALE GENOMIC DNA]</scope>
    <source>
        <strain evidence="12">DSM 24694 / JCM 17849 / CGMCC 1.5162 / HZ254</strain>
    </source>
</reference>
<comment type="similarity">
    <text evidence="1 8">Belongs to the class-I aminoacyl-tRNA synthetase family.</text>
</comment>
<dbReference type="GO" id="GO:0005737">
    <property type="term" value="C:cytoplasm"/>
    <property type="evidence" value="ECO:0007669"/>
    <property type="project" value="UniProtKB-SubCell"/>
</dbReference>
<comment type="subcellular location">
    <subcellularLocation>
        <location evidence="8">Cytoplasm</location>
    </subcellularLocation>
</comment>
<keyword evidence="4 8" id="KW-0547">Nucleotide-binding</keyword>
<feature type="domain" description="Aminoacyl-tRNA synthetase class Ia" evidence="9">
    <location>
        <begin position="9"/>
        <end position="503"/>
    </location>
</feature>
<dbReference type="Pfam" id="PF08264">
    <property type="entry name" value="Anticodon_1"/>
    <property type="match status" value="1"/>
</dbReference>
<dbReference type="EMBL" id="CP003243">
    <property type="protein sequence ID" value="AFD01031.1"/>
    <property type="molecule type" value="Genomic_DNA"/>
</dbReference>
<dbReference type="Gene3D" id="1.10.730.10">
    <property type="entry name" value="Isoleucyl-tRNA Synthetase, Domain 1"/>
    <property type="match status" value="1"/>
</dbReference>
<dbReference type="SUPFAM" id="SSF47323">
    <property type="entry name" value="Anticodon-binding domain of a subclass of class I aminoacyl-tRNA synthetases"/>
    <property type="match status" value="1"/>
</dbReference>
<dbReference type="InterPro" id="IPR009080">
    <property type="entry name" value="tRNAsynth_Ia_anticodon-bd"/>
</dbReference>
<dbReference type="GeneID" id="11972463"/>
<dbReference type="InterPro" id="IPR013155">
    <property type="entry name" value="M/V/L/I-tRNA-synth_anticd-bd"/>
</dbReference>
<evidence type="ECO:0000259" key="9">
    <source>
        <dbReference type="Pfam" id="PF00133"/>
    </source>
</evidence>
<protein>
    <recommendedName>
        <fullName evidence="8">Leucine--tRNA ligase</fullName>
        <ecNumber evidence="8">6.1.1.4</ecNumber>
    </recommendedName>
    <alternativeName>
        <fullName evidence="8">Leucyl-tRNA synthetase</fullName>
        <shortName evidence="8">LeuRS</shortName>
    </alternativeName>
</protein>
<dbReference type="PANTHER" id="PTHR45794:SF1">
    <property type="entry name" value="LEUCINE--TRNA LIGASE, CYTOPLASMIC"/>
    <property type="match status" value="1"/>
</dbReference>
<dbReference type="CDD" id="cd07959">
    <property type="entry name" value="Anticodon_Ia_Leu_AEc"/>
    <property type="match status" value="1"/>
</dbReference>
<dbReference type="Gene3D" id="3.40.50.620">
    <property type="entry name" value="HUPs"/>
    <property type="match status" value="1"/>
</dbReference>
<evidence type="ECO:0000313" key="12">
    <source>
        <dbReference type="Proteomes" id="UP000005233"/>
    </source>
</evidence>
<dbReference type="OrthoDB" id="23906at2157"/>
<evidence type="ECO:0000256" key="6">
    <source>
        <dbReference type="ARBA" id="ARBA00022917"/>
    </source>
</evidence>
<dbReference type="GO" id="GO:0006429">
    <property type="term" value="P:leucyl-tRNA aminoacylation"/>
    <property type="evidence" value="ECO:0007669"/>
    <property type="project" value="UniProtKB-UniRule"/>
</dbReference>
<sequence length="938" mass="107746">MDFRAIENKWQKRYEETKAFEPSVEPGKPKYFVTYPYPYMNGYFHIGRAFSGLRAEVLARYKLMQGFNVLFPFAFHCTGTPIVAAAERIAEGEKKQIEILKRAGIPEEEIPKFADPVYWTQYFSKATREDLKRVGAAIDWSRAFITTSLNPHYDSFIKWQFRKLKEGGYVVMGEHPVVWCPHCKSPVGDHGRLEGEGVTPEEIYLIKFRLGETILPCGTYRPETAYGVTNLWLNPDVTYIRAKVNDEEWLVSKETLDKLANQKYVASFIEEVRGRDLIGKMVLNQVTGMEVPILPAVFVDPAVGTGVVMSVPAHAPYDYAALRDIENDPARFGLTPDVISGIKLIPLITIEGFGKFPAKEIVERMNIKGQDDPKLEEATKEIYKKEFHTGVLNENCGKYAGRKVMDAKLELVSDFVHSGKAAIFYELPQQVVCRCLTKCVVKIVSDQWFLNYSNPIWKAQAHKALDAMALYPDKVRKQFEYVLDWLKDWACTREYGLGTELPWDKRWVIESLSDSTIYMAYYTISKYLQDPALGIRPEQLSDEFFDFVFLGKGTADEVSKKTGIEQGLILKMRDEFEYWYPFDMRCSGKDLVQNHLSFCIFNHTAIFPERHWPRGMSVNGFLQLDGQKMSSSRGNVYTLRQVLDMYGADATRLTLMYGGEGLEDPNWDSEFARTAWSKLAQWYDFAIENYGKGRDDVKYIDRWLESVATKSIKLTREAMDAMNFRTAIQRGYFDMQRYLRWYIRRSPVPNRRIISWFIEAQTKILAPFTPHICEEIWEKLGGSGFIAKAPYPTWDEKKIADETIERSEDFLRKVIEDIQEIITVANLSEAKDAYIYTSEEWKYKALQLATGKNMGDAMKAVMADPEMRKHGKEVSRYVQKVVSERLVPSGVDEAAVLNEAKDFIASEIGMNVHINSEFDPQGKRKHAIPGRPAIFIQS</sequence>
<evidence type="ECO:0000256" key="2">
    <source>
        <dbReference type="ARBA" id="ARBA00022490"/>
    </source>
</evidence>
<evidence type="ECO:0000313" key="11">
    <source>
        <dbReference type="EMBL" id="AFD01031.1"/>
    </source>
</evidence>
<keyword evidence="2 8" id="KW-0963">Cytoplasm</keyword>
<evidence type="ECO:0000256" key="7">
    <source>
        <dbReference type="ARBA" id="ARBA00023146"/>
    </source>
</evidence>
<dbReference type="RefSeq" id="WP_014406862.1">
    <property type="nucleotide sequence ID" value="NC_017034.1"/>
</dbReference>
<dbReference type="Gene3D" id="3.90.740.10">
    <property type="entry name" value="Valyl/Leucyl/Isoleucyl-tRNA synthetase, editing domain"/>
    <property type="match status" value="1"/>
</dbReference>
<dbReference type="InterPro" id="IPR002300">
    <property type="entry name" value="aa-tRNA-synth_Ia"/>
</dbReference>
<keyword evidence="3 8" id="KW-0436">Ligase</keyword>
<dbReference type="InterPro" id="IPR009008">
    <property type="entry name" value="Val/Leu/Ile-tRNA-synth_edit"/>
</dbReference>
<keyword evidence="7 8" id="KW-0030">Aminoacyl-tRNA synthetase</keyword>
<dbReference type="InterPro" id="IPR004493">
    <property type="entry name" value="Leu-tRNA-synth_Ia_arc/euk"/>
</dbReference>
<dbReference type="GO" id="GO:0004823">
    <property type="term" value="F:leucine-tRNA ligase activity"/>
    <property type="evidence" value="ECO:0007669"/>
    <property type="project" value="UniProtKB-UniRule"/>
</dbReference>
<evidence type="ECO:0000256" key="1">
    <source>
        <dbReference type="ARBA" id="ARBA00005594"/>
    </source>
</evidence>
<dbReference type="GO" id="GO:0005524">
    <property type="term" value="F:ATP binding"/>
    <property type="evidence" value="ECO:0007669"/>
    <property type="project" value="UniProtKB-UniRule"/>
</dbReference>
<feature type="domain" description="Aminoacyl-tRNA synthetase class Ia" evidence="9">
    <location>
        <begin position="572"/>
        <end position="667"/>
    </location>
</feature>
<dbReference type="NCBIfam" id="TIGR00395">
    <property type="entry name" value="leuS_arch"/>
    <property type="match status" value="1"/>
</dbReference>
<dbReference type="Gene3D" id="3.30.2320.20">
    <property type="entry name" value="Class I aminoacyl-tRNA synthetases (RS)"/>
    <property type="match status" value="1"/>
</dbReference>
<keyword evidence="12" id="KW-1185">Reference proteome</keyword>
<dbReference type="SUPFAM" id="SSF50677">
    <property type="entry name" value="ValRS/IleRS/LeuRS editing domain"/>
    <property type="match status" value="1"/>
</dbReference>
<dbReference type="KEGG" id="mez:Mtc_2296"/>
<dbReference type="HAMAP" id="MF_00049_A">
    <property type="entry name" value="Leu_tRNA_synth_A"/>
    <property type="match status" value="1"/>
</dbReference>
<comment type="caution">
    <text evidence="8">Lacks conserved residue(s) required for the propagation of feature annotation.</text>
</comment>
<dbReference type="STRING" id="1041930.Mtc_2296"/>
<dbReference type="Proteomes" id="UP000005233">
    <property type="component" value="Chromosome"/>
</dbReference>
<gene>
    <name evidence="8 11" type="primary">leuS</name>
    <name evidence="11" type="ordered locus">Mtc_2296</name>
</gene>
<keyword evidence="6 8" id="KW-0648">Protein biosynthesis</keyword>
<accession>H8IB21</accession>
<organism evidence="11 12">
    <name type="scientific">Methanocella conradii (strain DSM 24694 / JCM 17849 / CGMCC 1.5162 / HZ254)</name>
    <dbReference type="NCBI Taxonomy" id="1041930"/>
    <lineage>
        <taxon>Archaea</taxon>
        <taxon>Methanobacteriati</taxon>
        <taxon>Methanobacteriota</taxon>
        <taxon>Stenosarchaea group</taxon>
        <taxon>Methanomicrobia</taxon>
        <taxon>Methanocellales</taxon>
        <taxon>Methanocellaceae</taxon>
        <taxon>Methanocella</taxon>
    </lineage>
</organism>
<keyword evidence="5 8" id="KW-0067">ATP-binding</keyword>
<dbReference type="PANTHER" id="PTHR45794">
    <property type="entry name" value="LEUCYL-TRNA SYNTHETASE"/>
    <property type="match status" value="1"/>
</dbReference>
<dbReference type="GO" id="GO:0002161">
    <property type="term" value="F:aminoacyl-tRNA deacylase activity"/>
    <property type="evidence" value="ECO:0007669"/>
    <property type="project" value="InterPro"/>
</dbReference>
<dbReference type="AlphaFoldDB" id="H8IB21"/>
<dbReference type="Pfam" id="PF00133">
    <property type="entry name" value="tRNA-synt_1"/>
    <property type="match status" value="2"/>
</dbReference>
<proteinExistence type="inferred from homology"/>
<evidence type="ECO:0000256" key="5">
    <source>
        <dbReference type="ARBA" id="ARBA00022840"/>
    </source>
</evidence>